<dbReference type="PANTHER" id="PTHR43582:SF2">
    <property type="entry name" value="LINEARMYCIN RESISTANCE ATP-BINDING PROTEIN LNRL"/>
    <property type="match status" value="1"/>
</dbReference>
<sequence length="275" mass="30478">MIEAKDLTKIYADGTKALDSISFVSSSKSLTLLGKNGAGKTTFMRILSTQLEPTSGSALVEGYDIKKDRKKVRKIVSSIPQEAKPVGISSSYEHLLMYLTSRGFSIQEAKSRAREVLKEVGLWEVRDKSTDSLSGGMKRKVFVAMALASDAEVVFLDEPTTGLDPLSRLEVWSILKSMDSKLVLTTHYMEEAQELADEIVMINKGRLVVKGSPFSLLEKYKDIVRVEGTGDIKVGRTLIKYVKYADATEYIGKYVIKPISLEDLFILFGGDEELT</sequence>
<organism evidence="4 5">
    <name type="scientific">Sulfuracidifex metallicus DSM 6482 = JCM 9184</name>
    <dbReference type="NCBI Taxonomy" id="523847"/>
    <lineage>
        <taxon>Archaea</taxon>
        <taxon>Thermoproteota</taxon>
        <taxon>Thermoprotei</taxon>
        <taxon>Sulfolobales</taxon>
        <taxon>Sulfolobaceae</taxon>
        <taxon>Sulfuracidifex</taxon>
    </lineage>
</organism>
<proteinExistence type="predicted"/>
<keyword evidence="2 4" id="KW-0067">ATP-binding</keyword>
<evidence type="ECO:0000256" key="1">
    <source>
        <dbReference type="ARBA" id="ARBA00022741"/>
    </source>
</evidence>
<evidence type="ECO:0000259" key="3">
    <source>
        <dbReference type="PROSITE" id="PS50893"/>
    </source>
</evidence>
<dbReference type="EMBL" id="WGGD01000005">
    <property type="protein sequence ID" value="MUN29376.1"/>
    <property type="molecule type" value="Genomic_DNA"/>
</dbReference>
<feature type="domain" description="ABC transporter" evidence="3">
    <location>
        <begin position="2"/>
        <end position="229"/>
    </location>
</feature>
<dbReference type="SUPFAM" id="SSF52540">
    <property type="entry name" value="P-loop containing nucleoside triphosphate hydrolases"/>
    <property type="match status" value="1"/>
</dbReference>
<dbReference type="RefSeq" id="WP_156016955.1">
    <property type="nucleotide sequence ID" value="NZ_WGGD01000005.1"/>
</dbReference>
<dbReference type="SMART" id="SM00382">
    <property type="entry name" value="AAA"/>
    <property type="match status" value="1"/>
</dbReference>
<dbReference type="AlphaFoldDB" id="A0A6A9QK35"/>
<dbReference type="PANTHER" id="PTHR43582">
    <property type="entry name" value="LINEARMYCIN RESISTANCE ATP-BINDING PROTEIN LNRL"/>
    <property type="match status" value="1"/>
</dbReference>
<dbReference type="Gene3D" id="3.40.50.300">
    <property type="entry name" value="P-loop containing nucleotide triphosphate hydrolases"/>
    <property type="match status" value="1"/>
</dbReference>
<dbReference type="GO" id="GO:0016887">
    <property type="term" value="F:ATP hydrolysis activity"/>
    <property type="evidence" value="ECO:0007669"/>
    <property type="project" value="InterPro"/>
</dbReference>
<evidence type="ECO:0000256" key="2">
    <source>
        <dbReference type="ARBA" id="ARBA00022840"/>
    </source>
</evidence>
<comment type="caution">
    <text evidence="4">The sequence shown here is derived from an EMBL/GenBank/DDBJ whole genome shotgun (WGS) entry which is preliminary data.</text>
</comment>
<keyword evidence="1" id="KW-0547">Nucleotide-binding</keyword>
<dbReference type="InterPro" id="IPR027417">
    <property type="entry name" value="P-loop_NTPase"/>
</dbReference>
<dbReference type="Proteomes" id="UP000470772">
    <property type="component" value="Unassembled WGS sequence"/>
</dbReference>
<dbReference type="InterPro" id="IPR003593">
    <property type="entry name" value="AAA+_ATPase"/>
</dbReference>
<evidence type="ECO:0000313" key="5">
    <source>
        <dbReference type="Proteomes" id="UP000470772"/>
    </source>
</evidence>
<dbReference type="PROSITE" id="PS00211">
    <property type="entry name" value="ABC_TRANSPORTER_1"/>
    <property type="match status" value="1"/>
</dbReference>
<dbReference type="InterPro" id="IPR003439">
    <property type="entry name" value="ABC_transporter-like_ATP-bd"/>
</dbReference>
<dbReference type="Pfam" id="PF00005">
    <property type="entry name" value="ABC_tran"/>
    <property type="match status" value="1"/>
</dbReference>
<dbReference type="InterPro" id="IPR017871">
    <property type="entry name" value="ABC_transporter-like_CS"/>
</dbReference>
<name>A0A6A9QK35_SULME</name>
<keyword evidence="5" id="KW-1185">Reference proteome</keyword>
<dbReference type="PROSITE" id="PS50893">
    <property type="entry name" value="ABC_TRANSPORTER_2"/>
    <property type="match status" value="1"/>
</dbReference>
<reference evidence="4 5" key="1">
    <citation type="submission" date="2019-10" db="EMBL/GenBank/DDBJ databases">
        <title>Sequencing and Assembly of Multiple Reported Metal-Biooxidizing Members of the Extremely Thermoacidophilic Archaeal Family Sulfolobaceae.</title>
        <authorList>
            <person name="Counts J.A."/>
            <person name="Kelly R.M."/>
        </authorList>
    </citation>
    <scope>NUCLEOTIDE SEQUENCE [LARGE SCALE GENOMIC DNA]</scope>
    <source>
        <strain evidence="4 5">DSM 6482</strain>
    </source>
</reference>
<evidence type="ECO:0000313" key="4">
    <source>
        <dbReference type="EMBL" id="MUN29376.1"/>
    </source>
</evidence>
<dbReference type="GO" id="GO:0005524">
    <property type="term" value="F:ATP binding"/>
    <property type="evidence" value="ECO:0007669"/>
    <property type="project" value="UniProtKB-KW"/>
</dbReference>
<gene>
    <name evidence="4" type="ORF">GC250_07995</name>
</gene>
<accession>A0A6A9QK35</accession>
<protein>
    <submittedName>
        <fullName evidence="4">ATP-binding cassette domain-containing protein</fullName>
    </submittedName>
</protein>